<sequence>MTHLINRSSLFDDLFRDVASGFYVKPLHGDALPKSVKVDVTDAGENYLIHADIPGVSKEDIHVDIDGAQVSIKAEIKQKDSTSDDQRVLHSERYYGSVSRSFELPQDVDIERSAAEYKDGVLQLTLPKKVQQESQRRLTIN</sequence>
<keyword evidence="5" id="KW-0346">Stress response</keyword>
<feature type="domain" description="CS" evidence="4">
    <location>
        <begin position="33"/>
        <end position="139"/>
    </location>
</feature>
<gene>
    <name evidence="5" type="ORF">SAMN05421686_103163</name>
</gene>
<evidence type="ECO:0000313" key="5">
    <source>
        <dbReference type="EMBL" id="SIS66549.1"/>
    </source>
</evidence>
<dbReference type="OrthoDB" id="9792695at2"/>
<organism evidence="5 6">
    <name type="scientific">Thalassolituus maritimus</name>
    <dbReference type="NCBI Taxonomy" id="484498"/>
    <lineage>
        <taxon>Bacteria</taxon>
        <taxon>Pseudomonadati</taxon>
        <taxon>Pseudomonadota</taxon>
        <taxon>Gammaproteobacteria</taxon>
        <taxon>Oceanospirillales</taxon>
        <taxon>Oceanospirillaceae</taxon>
        <taxon>Thalassolituus</taxon>
    </lineage>
</organism>
<dbReference type="PANTHER" id="PTHR11527">
    <property type="entry name" value="HEAT-SHOCK PROTEIN 20 FAMILY MEMBER"/>
    <property type="match status" value="1"/>
</dbReference>
<evidence type="ECO:0000259" key="4">
    <source>
        <dbReference type="PROSITE" id="PS51203"/>
    </source>
</evidence>
<dbReference type="RefSeq" id="WP_076514700.1">
    <property type="nucleotide sequence ID" value="NZ_FTOH01000003.1"/>
</dbReference>
<name>A0A1N7KY49_9GAMM</name>
<protein>
    <submittedName>
        <fullName evidence="5">Heat shock protein Hsp20</fullName>
    </submittedName>
</protein>
<dbReference type="Pfam" id="PF00011">
    <property type="entry name" value="HSP20"/>
    <property type="match status" value="1"/>
</dbReference>
<dbReference type="PROSITE" id="PS51203">
    <property type="entry name" value="CS"/>
    <property type="match status" value="1"/>
</dbReference>
<dbReference type="InterPro" id="IPR008978">
    <property type="entry name" value="HSP20-like_chaperone"/>
</dbReference>
<reference evidence="6" key="1">
    <citation type="submission" date="2017-01" db="EMBL/GenBank/DDBJ databases">
        <authorList>
            <person name="Varghese N."/>
            <person name="Submissions S."/>
        </authorList>
    </citation>
    <scope>NUCLEOTIDE SEQUENCE [LARGE SCALE GENOMIC DNA]</scope>
    <source>
        <strain evidence="6">DSM 24913</strain>
    </source>
</reference>
<evidence type="ECO:0000259" key="3">
    <source>
        <dbReference type="PROSITE" id="PS01031"/>
    </source>
</evidence>
<evidence type="ECO:0000256" key="2">
    <source>
        <dbReference type="RuleBase" id="RU003616"/>
    </source>
</evidence>
<dbReference type="STRING" id="484498.SAMN05421686_103163"/>
<evidence type="ECO:0000313" key="6">
    <source>
        <dbReference type="Proteomes" id="UP000185639"/>
    </source>
</evidence>
<dbReference type="InterPro" id="IPR031107">
    <property type="entry name" value="Small_HSP"/>
</dbReference>
<dbReference type="EMBL" id="FTOH01000003">
    <property type="protein sequence ID" value="SIS66549.1"/>
    <property type="molecule type" value="Genomic_DNA"/>
</dbReference>
<proteinExistence type="inferred from homology"/>
<accession>A0A1N7KY49</accession>
<dbReference type="Gene3D" id="2.60.40.790">
    <property type="match status" value="1"/>
</dbReference>
<dbReference type="Proteomes" id="UP000185639">
    <property type="component" value="Unassembled WGS sequence"/>
</dbReference>
<dbReference type="PROSITE" id="PS01031">
    <property type="entry name" value="SHSP"/>
    <property type="match status" value="1"/>
</dbReference>
<dbReference type="CDD" id="cd06464">
    <property type="entry name" value="ACD_sHsps-like"/>
    <property type="match status" value="1"/>
</dbReference>
<evidence type="ECO:0000256" key="1">
    <source>
        <dbReference type="PROSITE-ProRule" id="PRU00285"/>
    </source>
</evidence>
<keyword evidence="6" id="KW-1185">Reference proteome</keyword>
<comment type="similarity">
    <text evidence="1 2">Belongs to the small heat shock protein (HSP20) family.</text>
</comment>
<dbReference type="SUPFAM" id="SSF49764">
    <property type="entry name" value="HSP20-like chaperones"/>
    <property type="match status" value="1"/>
</dbReference>
<dbReference type="InterPro" id="IPR002068">
    <property type="entry name" value="A-crystallin/Hsp20_dom"/>
</dbReference>
<feature type="domain" description="SHSP" evidence="3">
    <location>
        <begin position="29"/>
        <end position="141"/>
    </location>
</feature>
<dbReference type="AlphaFoldDB" id="A0A1N7KY49"/>
<dbReference type="InterPro" id="IPR007052">
    <property type="entry name" value="CS_dom"/>
</dbReference>